<keyword evidence="5" id="KW-0072">Autophagy</keyword>
<dbReference type="GO" id="GO:0000422">
    <property type="term" value="P:autophagy of mitochondrion"/>
    <property type="evidence" value="ECO:0007669"/>
    <property type="project" value="TreeGrafter"/>
</dbReference>
<accession>A0A9N8HPJ8</accession>
<keyword evidence="3" id="KW-0808">Transferase</keyword>
<dbReference type="OrthoDB" id="4089664at2759"/>
<dbReference type="PANTHER" id="PTHR14957">
    <property type="entry name" value="UBIQUITIN-LIKE-CONJUGATING ENZYME ATG10"/>
    <property type="match status" value="1"/>
</dbReference>
<protein>
    <recommendedName>
        <fullName evidence="2">Ubiquitin-like-conjugating enzyme ATG10</fullName>
    </recommendedName>
    <alternativeName>
        <fullName evidence="6">Autophagy-related protein 10</fullName>
    </alternativeName>
</protein>
<evidence type="ECO:0000256" key="6">
    <source>
        <dbReference type="ARBA" id="ARBA00029833"/>
    </source>
</evidence>
<comment type="similarity">
    <text evidence="1">Belongs to the ATG10 family.</text>
</comment>
<name>A0A9N8HPJ8_9STRA</name>
<proteinExistence type="inferred from homology"/>
<dbReference type="GO" id="GO:0061651">
    <property type="term" value="F:Atg12 conjugating enzyme activity"/>
    <property type="evidence" value="ECO:0007669"/>
    <property type="project" value="TreeGrafter"/>
</dbReference>
<evidence type="ECO:0000313" key="7">
    <source>
        <dbReference type="EMBL" id="CAB9521336.1"/>
    </source>
</evidence>
<dbReference type="Gene3D" id="3.30.1460.50">
    <property type="match status" value="1"/>
</dbReference>
<sequence length="275" mass="31335">MTQLGWSQEEFNEEAQRLVSALKGLQKSSSASQEFLRDWLLEVDAKVGHHGGFFLKHPSVTRIIVCVGHQETTETEEEDHPEEKEDAFCDDTILQDDAEVMAEPIAVDTGIDGKSRYHSDHSSSSVLCETRWHFSIVYSNTWKAPILYFTVENMSDNFSPCPRSDVLQILTTFSHYNRVEDAWEFLSHEEHPISRIPSFFLHPCQTLERLQTLLKMQSTTNGTNNGNADSYDCRLLSWLSMILPSVGYSFPSNLFQELQEQLSLPSKEQPQGDPS</sequence>
<evidence type="ECO:0000256" key="1">
    <source>
        <dbReference type="ARBA" id="ARBA00005696"/>
    </source>
</evidence>
<keyword evidence="4" id="KW-0833">Ubl conjugation pathway</keyword>
<dbReference type="GO" id="GO:0005829">
    <property type="term" value="C:cytosol"/>
    <property type="evidence" value="ECO:0007669"/>
    <property type="project" value="TreeGrafter"/>
</dbReference>
<dbReference type="EMBL" id="CAICTM010001184">
    <property type="protein sequence ID" value="CAB9521336.1"/>
    <property type="molecule type" value="Genomic_DNA"/>
</dbReference>
<dbReference type="GO" id="GO:0000045">
    <property type="term" value="P:autophagosome assembly"/>
    <property type="evidence" value="ECO:0007669"/>
    <property type="project" value="TreeGrafter"/>
</dbReference>
<organism evidence="7 8">
    <name type="scientific">Seminavis robusta</name>
    <dbReference type="NCBI Taxonomy" id="568900"/>
    <lineage>
        <taxon>Eukaryota</taxon>
        <taxon>Sar</taxon>
        <taxon>Stramenopiles</taxon>
        <taxon>Ochrophyta</taxon>
        <taxon>Bacillariophyta</taxon>
        <taxon>Bacillariophyceae</taxon>
        <taxon>Bacillariophycidae</taxon>
        <taxon>Naviculales</taxon>
        <taxon>Naviculaceae</taxon>
        <taxon>Seminavis</taxon>
    </lineage>
</organism>
<evidence type="ECO:0000256" key="3">
    <source>
        <dbReference type="ARBA" id="ARBA00022679"/>
    </source>
</evidence>
<evidence type="ECO:0000256" key="4">
    <source>
        <dbReference type="ARBA" id="ARBA00022786"/>
    </source>
</evidence>
<evidence type="ECO:0000313" key="8">
    <source>
        <dbReference type="Proteomes" id="UP001153069"/>
    </source>
</evidence>
<dbReference type="Pfam" id="PF03987">
    <property type="entry name" value="Autophagy_act_C"/>
    <property type="match status" value="1"/>
</dbReference>
<gene>
    <name evidence="7" type="ORF">SEMRO_1186_G250340.1</name>
</gene>
<dbReference type="Proteomes" id="UP001153069">
    <property type="component" value="Unassembled WGS sequence"/>
</dbReference>
<evidence type="ECO:0000256" key="2">
    <source>
        <dbReference type="ARBA" id="ARBA00021099"/>
    </source>
</evidence>
<dbReference type="AlphaFoldDB" id="A0A9N8HPJ8"/>
<evidence type="ECO:0000256" key="5">
    <source>
        <dbReference type="ARBA" id="ARBA00023006"/>
    </source>
</evidence>
<keyword evidence="8" id="KW-1185">Reference proteome</keyword>
<reference evidence="7" key="1">
    <citation type="submission" date="2020-06" db="EMBL/GenBank/DDBJ databases">
        <authorList>
            <consortium name="Plant Systems Biology data submission"/>
        </authorList>
    </citation>
    <scope>NUCLEOTIDE SEQUENCE</scope>
    <source>
        <strain evidence="7">D6</strain>
    </source>
</reference>
<dbReference type="PANTHER" id="PTHR14957:SF1">
    <property type="entry name" value="UBIQUITIN-LIKE-CONJUGATING ENZYME ATG10"/>
    <property type="match status" value="1"/>
</dbReference>
<dbReference type="InterPro" id="IPR007135">
    <property type="entry name" value="Atg3/Atg10"/>
</dbReference>
<comment type="caution">
    <text evidence="7">The sequence shown here is derived from an EMBL/GenBank/DDBJ whole genome shotgun (WGS) entry which is preliminary data.</text>
</comment>
<dbReference type="GO" id="GO:0032446">
    <property type="term" value="P:protein modification by small protein conjugation"/>
    <property type="evidence" value="ECO:0007669"/>
    <property type="project" value="TreeGrafter"/>
</dbReference>